<sequence length="93" mass="10847">MTAKEQLIREIEQAPDFLIEEVLNFLLFITSRLKQRVNENQPVESNQNLPSQSFLNFVDEISLKIPPEEWAKLPSDMSVNLDHYLYGSPKIEE</sequence>
<evidence type="ECO:0000313" key="1">
    <source>
        <dbReference type="EMBL" id="MBH8575556.1"/>
    </source>
</evidence>
<protein>
    <recommendedName>
        <fullName evidence="3">DUF2281 domain-containing protein</fullName>
    </recommendedName>
</protein>
<keyword evidence="2" id="KW-1185">Reference proteome</keyword>
<organism evidence="1 2">
    <name type="scientific">Dendronalium phyllosphericum CENA369</name>
    <dbReference type="NCBI Taxonomy" id="1725256"/>
    <lineage>
        <taxon>Bacteria</taxon>
        <taxon>Bacillati</taxon>
        <taxon>Cyanobacteriota</taxon>
        <taxon>Cyanophyceae</taxon>
        <taxon>Nostocales</taxon>
        <taxon>Nostocaceae</taxon>
        <taxon>Dendronalium</taxon>
        <taxon>Dendronalium phyllosphericum</taxon>
    </lineage>
</organism>
<accession>A0A8J7I9D4</accession>
<evidence type="ECO:0008006" key="3">
    <source>
        <dbReference type="Google" id="ProtNLM"/>
    </source>
</evidence>
<reference evidence="1 2" key="1">
    <citation type="journal article" date="2021" name="Int. J. Syst. Evol. Microbiol.">
        <title>Amazonocrinis nigriterrae gen. nov., sp. nov., Atlanticothrix silvestris gen. nov., sp. nov. and Dendronalium phyllosphericum gen. nov., sp. nov., nostocacean cyanobacteria from Brazilian environments.</title>
        <authorList>
            <person name="Alvarenga D.O."/>
            <person name="Andreote A.P.D."/>
            <person name="Branco L.H.Z."/>
            <person name="Delbaje E."/>
            <person name="Cruz R.B."/>
            <person name="Varani A.M."/>
            <person name="Fiore M.F."/>
        </authorList>
    </citation>
    <scope>NUCLEOTIDE SEQUENCE [LARGE SCALE GENOMIC DNA]</scope>
    <source>
        <strain evidence="1 2">CENA369</strain>
    </source>
</reference>
<dbReference type="RefSeq" id="WP_214434335.1">
    <property type="nucleotide sequence ID" value="NZ_CAWPUQ010000067.1"/>
</dbReference>
<gene>
    <name evidence="1" type="ORF">I8752_21605</name>
</gene>
<dbReference type="Proteomes" id="UP000662314">
    <property type="component" value="Unassembled WGS sequence"/>
</dbReference>
<dbReference type="AlphaFoldDB" id="A0A8J7I9D4"/>
<dbReference type="EMBL" id="JAECZA010000159">
    <property type="protein sequence ID" value="MBH8575556.1"/>
    <property type="molecule type" value="Genomic_DNA"/>
</dbReference>
<evidence type="ECO:0000313" key="2">
    <source>
        <dbReference type="Proteomes" id="UP000662314"/>
    </source>
</evidence>
<name>A0A8J7I9D4_9NOST</name>
<comment type="caution">
    <text evidence="1">The sequence shown here is derived from an EMBL/GenBank/DDBJ whole genome shotgun (WGS) entry which is preliminary data.</text>
</comment>
<proteinExistence type="predicted"/>